<evidence type="ECO:0000256" key="1">
    <source>
        <dbReference type="ARBA" id="ARBA00005254"/>
    </source>
</evidence>
<keyword evidence="3" id="KW-1185">Reference proteome</keyword>
<comment type="caution">
    <text evidence="2">The sequence shown here is derived from an EMBL/GenBank/DDBJ whole genome shotgun (WGS) entry which is preliminary data.</text>
</comment>
<name>A0A3A3FGP7_9BURK</name>
<dbReference type="Pfam" id="PF00378">
    <property type="entry name" value="ECH_1"/>
    <property type="match status" value="1"/>
</dbReference>
<dbReference type="InterPro" id="IPR029045">
    <property type="entry name" value="ClpP/crotonase-like_dom_sf"/>
</dbReference>
<dbReference type="SUPFAM" id="SSF52096">
    <property type="entry name" value="ClpP/crotonase"/>
    <property type="match status" value="1"/>
</dbReference>
<dbReference type="PANTHER" id="PTHR43802:SF1">
    <property type="entry name" value="IP11341P-RELATED"/>
    <property type="match status" value="1"/>
</dbReference>
<dbReference type="InterPro" id="IPR014748">
    <property type="entry name" value="Enoyl-CoA_hydra_C"/>
</dbReference>
<dbReference type="OrthoDB" id="5291143at2"/>
<evidence type="ECO:0000313" key="3">
    <source>
        <dbReference type="Proteomes" id="UP000265955"/>
    </source>
</evidence>
<protein>
    <submittedName>
        <fullName evidence="2">Enoyl-CoA hydratase/isomerase family protein</fullName>
    </submittedName>
</protein>
<dbReference type="GO" id="GO:0016853">
    <property type="term" value="F:isomerase activity"/>
    <property type="evidence" value="ECO:0007669"/>
    <property type="project" value="UniProtKB-KW"/>
</dbReference>
<dbReference type="RefSeq" id="WP_119771572.1">
    <property type="nucleotide sequence ID" value="NZ_QYUO01000003.1"/>
</dbReference>
<dbReference type="Gene3D" id="3.90.226.10">
    <property type="entry name" value="2-enoyl-CoA Hydratase, Chain A, domain 1"/>
    <property type="match status" value="1"/>
</dbReference>
<sequence length="258" mass="27015">MNTLVTTEMVGAVAVVTLNNIKTRNALSRDMLTVLAERLDELGNHPDCRAIVLTGAEGHFCSGGDISGMSAERPLMVGRGRMELGHRVVRAVSGGAKPVIAAVEGYAAGAGLSLAAAADYVVSSTTAKYVSSFAKVGLIPDLGLLWTLPQRIGLSEAKRMFATARVVAAPEALQLGLADKVVEPGALMATALEIAQSYTSGAPLSMALVKAAYEKGLPTFESALRYEVDNQAALYLTADHREAVAAFLEKRPAVFKGV</sequence>
<proteinExistence type="inferred from homology"/>
<dbReference type="InterPro" id="IPR001753">
    <property type="entry name" value="Enoyl-CoA_hydra/iso"/>
</dbReference>
<dbReference type="CDD" id="cd06558">
    <property type="entry name" value="crotonase-like"/>
    <property type="match status" value="1"/>
</dbReference>
<reference evidence="3" key="1">
    <citation type="submission" date="2018-09" db="EMBL/GenBank/DDBJ databases">
        <authorList>
            <person name="Zhu H."/>
        </authorList>
    </citation>
    <scope>NUCLEOTIDE SEQUENCE [LARGE SCALE GENOMIC DNA]</scope>
    <source>
        <strain evidence="3">K1R23-30</strain>
    </source>
</reference>
<dbReference type="Gene3D" id="1.10.12.10">
    <property type="entry name" value="Lyase 2-enoyl-coa Hydratase, Chain A, domain 2"/>
    <property type="match status" value="1"/>
</dbReference>
<gene>
    <name evidence="2" type="ORF">D3871_23545</name>
</gene>
<dbReference type="AlphaFoldDB" id="A0A3A3FGP7"/>
<comment type="similarity">
    <text evidence="1">Belongs to the enoyl-CoA hydratase/isomerase family.</text>
</comment>
<evidence type="ECO:0000313" key="2">
    <source>
        <dbReference type="EMBL" id="RJF91674.1"/>
    </source>
</evidence>
<dbReference type="EMBL" id="QYUO01000003">
    <property type="protein sequence ID" value="RJF91674.1"/>
    <property type="molecule type" value="Genomic_DNA"/>
</dbReference>
<dbReference type="PANTHER" id="PTHR43802">
    <property type="entry name" value="ENOYL-COA HYDRATASE"/>
    <property type="match status" value="1"/>
</dbReference>
<accession>A0A3A3FGP7</accession>
<dbReference type="Proteomes" id="UP000265955">
    <property type="component" value="Unassembled WGS sequence"/>
</dbReference>
<organism evidence="2 3">
    <name type="scientific">Noviherbaspirillum saxi</name>
    <dbReference type="NCBI Taxonomy" id="2320863"/>
    <lineage>
        <taxon>Bacteria</taxon>
        <taxon>Pseudomonadati</taxon>
        <taxon>Pseudomonadota</taxon>
        <taxon>Betaproteobacteria</taxon>
        <taxon>Burkholderiales</taxon>
        <taxon>Oxalobacteraceae</taxon>
        <taxon>Noviherbaspirillum</taxon>
    </lineage>
</organism>
<keyword evidence="2" id="KW-0413">Isomerase</keyword>